<evidence type="ECO:0000256" key="3">
    <source>
        <dbReference type="ARBA" id="ARBA00022989"/>
    </source>
</evidence>
<proteinExistence type="predicted"/>
<feature type="domain" description="Mechanosensitive ion channel MscS" evidence="6">
    <location>
        <begin position="180"/>
        <end position="246"/>
    </location>
</feature>
<feature type="transmembrane region" description="Helical" evidence="5">
    <location>
        <begin position="131"/>
        <end position="152"/>
    </location>
</feature>
<dbReference type="InterPro" id="IPR023408">
    <property type="entry name" value="MscS_beta-dom_sf"/>
</dbReference>
<keyword evidence="2 5" id="KW-0812">Transmembrane</keyword>
<feature type="transmembrane region" description="Helical" evidence="5">
    <location>
        <begin position="18"/>
        <end position="38"/>
    </location>
</feature>
<keyword evidence="3 5" id="KW-1133">Transmembrane helix</keyword>
<comment type="caution">
    <text evidence="7">The sequence shown here is derived from an EMBL/GenBank/DDBJ whole genome shotgun (WGS) entry which is preliminary data.</text>
</comment>
<dbReference type="PANTHER" id="PTHR30566">
    <property type="entry name" value="YNAI-RELATED MECHANOSENSITIVE ION CHANNEL"/>
    <property type="match status" value="1"/>
</dbReference>
<dbReference type="GO" id="GO:0016020">
    <property type="term" value="C:membrane"/>
    <property type="evidence" value="ECO:0007669"/>
    <property type="project" value="UniProtKB-SubCell"/>
</dbReference>
<evidence type="ECO:0000313" key="7">
    <source>
        <dbReference type="EMBL" id="KUG19551.1"/>
    </source>
</evidence>
<name>A0A0W8FF83_9ZZZZ</name>
<sequence length="356" mass="40538">MQAFIISFIHSHQASTSLVASALAAAIILVLFSIAARLKWKRSKFLSTFFSLQKWPTAAISALITLYATFPDVRFIDAAVIERLIGVAIIIAFVWFFLRLVAVLREIVFEYFPVDKKDNLQERKVRTQFQYIQYLLTFIIIFVGIASIFLLFESLRTLGAGLLASAGVIGIVVAFAAHQTLANLLAGFQIAFAQPFRIDDVVVVEGEWGRIEEITFTYVVVRIWDQRRLVLPISYFINNPFQNWSRTTTDILGTVFLYVDYAVPVERVREELLRIVRQSDAWDGRVAKVQVTDATELTITLRALVSARDSSDAWSLRCFVRERLISFLQKEYPDSLPRLRIEEREPGREGGAAECR</sequence>
<feature type="transmembrane region" description="Helical" evidence="5">
    <location>
        <begin position="158"/>
        <end position="177"/>
    </location>
</feature>
<dbReference type="SUPFAM" id="SSF50182">
    <property type="entry name" value="Sm-like ribonucleoproteins"/>
    <property type="match status" value="1"/>
</dbReference>
<dbReference type="Gene3D" id="2.30.30.60">
    <property type="match status" value="1"/>
</dbReference>
<evidence type="ECO:0000256" key="2">
    <source>
        <dbReference type="ARBA" id="ARBA00022692"/>
    </source>
</evidence>
<gene>
    <name evidence="7" type="ORF">ASZ90_010731</name>
</gene>
<evidence type="ECO:0000256" key="1">
    <source>
        <dbReference type="ARBA" id="ARBA00004370"/>
    </source>
</evidence>
<reference evidence="7" key="1">
    <citation type="journal article" date="2015" name="Proc. Natl. Acad. Sci. U.S.A.">
        <title>Networks of energetic and metabolic interactions define dynamics in microbial communities.</title>
        <authorList>
            <person name="Embree M."/>
            <person name="Liu J.K."/>
            <person name="Al-Bassam M.M."/>
            <person name="Zengler K."/>
        </authorList>
    </citation>
    <scope>NUCLEOTIDE SEQUENCE</scope>
</reference>
<keyword evidence="4 5" id="KW-0472">Membrane</keyword>
<evidence type="ECO:0000256" key="5">
    <source>
        <dbReference type="SAM" id="Phobius"/>
    </source>
</evidence>
<comment type="subcellular location">
    <subcellularLocation>
        <location evidence="1">Membrane</location>
    </subcellularLocation>
</comment>
<evidence type="ECO:0000256" key="4">
    <source>
        <dbReference type="ARBA" id="ARBA00023136"/>
    </source>
</evidence>
<dbReference type="EMBL" id="LNQE01001277">
    <property type="protein sequence ID" value="KUG19551.1"/>
    <property type="molecule type" value="Genomic_DNA"/>
</dbReference>
<dbReference type="InterPro" id="IPR006685">
    <property type="entry name" value="MscS_channel_2nd"/>
</dbReference>
<dbReference type="Pfam" id="PF00924">
    <property type="entry name" value="MS_channel_2nd"/>
    <property type="match status" value="1"/>
</dbReference>
<accession>A0A0W8FF83</accession>
<dbReference type="GO" id="GO:0055085">
    <property type="term" value="P:transmembrane transport"/>
    <property type="evidence" value="ECO:0007669"/>
    <property type="project" value="InterPro"/>
</dbReference>
<dbReference type="AlphaFoldDB" id="A0A0W8FF83"/>
<organism evidence="7">
    <name type="scientific">hydrocarbon metagenome</name>
    <dbReference type="NCBI Taxonomy" id="938273"/>
    <lineage>
        <taxon>unclassified sequences</taxon>
        <taxon>metagenomes</taxon>
        <taxon>ecological metagenomes</taxon>
    </lineage>
</organism>
<protein>
    <submittedName>
        <fullName evidence="7">Mscs mechanosensitive ion channel</fullName>
    </submittedName>
</protein>
<dbReference type="Gene3D" id="1.10.287.1260">
    <property type="match status" value="1"/>
</dbReference>
<evidence type="ECO:0000259" key="6">
    <source>
        <dbReference type="Pfam" id="PF00924"/>
    </source>
</evidence>
<feature type="transmembrane region" description="Helical" evidence="5">
    <location>
        <begin position="80"/>
        <end position="98"/>
    </location>
</feature>
<dbReference type="PANTHER" id="PTHR30566:SF25">
    <property type="entry name" value="INNER MEMBRANE PROTEIN"/>
    <property type="match status" value="1"/>
</dbReference>
<dbReference type="InterPro" id="IPR010920">
    <property type="entry name" value="LSM_dom_sf"/>
</dbReference>